<dbReference type="RefSeq" id="WP_161216947.1">
    <property type="nucleotide sequence ID" value="NZ_BAAAHW010000004.1"/>
</dbReference>
<evidence type="ECO:0000313" key="2">
    <source>
        <dbReference type="EMBL" id="MBA9054784.1"/>
    </source>
</evidence>
<feature type="signal peptide" evidence="1">
    <location>
        <begin position="1"/>
        <end position="28"/>
    </location>
</feature>
<evidence type="ECO:0000256" key="1">
    <source>
        <dbReference type="SAM" id="SignalP"/>
    </source>
</evidence>
<comment type="caution">
    <text evidence="2">The sequence shown here is derived from an EMBL/GenBank/DDBJ whole genome shotgun (WGS) entry which is preliminary data.</text>
</comment>
<dbReference type="AlphaFoldDB" id="A0A7W3NQD3"/>
<evidence type="ECO:0000313" key="3">
    <source>
        <dbReference type="Proteomes" id="UP000577386"/>
    </source>
</evidence>
<dbReference type="GeneID" id="93975247"/>
<proteinExistence type="predicted"/>
<accession>A0A7W3NQD3</accession>
<dbReference type="EMBL" id="JACJIJ010000002">
    <property type="protein sequence ID" value="MBA9054784.1"/>
    <property type="molecule type" value="Genomic_DNA"/>
</dbReference>
<reference evidence="2 3" key="1">
    <citation type="submission" date="2020-08" db="EMBL/GenBank/DDBJ databases">
        <title>Sequencing the genomes of 1000 actinobacteria strains.</title>
        <authorList>
            <person name="Klenk H.-P."/>
        </authorList>
    </citation>
    <scope>NUCLEOTIDE SEQUENCE [LARGE SCALE GENOMIC DNA]</scope>
    <source>
        <strain evidence="2 3">DSM 41827</strain>
    </source>
</reference>
<dbReference type="Proteomes" id="UP000577386">
    <property type="component" value="Unassembled WGS sequence"/>
</dbReference>
<name>A0A7W3NQD3_STRMR</name>
<keyword evidence="3" id="KW-1185">Reference proteome</keyword>
<organism evidence="2 3">
    <name type="scientific">Streptomyces murinus</name>
    <dbReference type="NCBI Taxonomy" id="33900"/>
    <lineage>
        <taxon>Bacteria</taxon>
        <taxon>Bacillati</taxon>
        <taxon>Actinomycetota</taxon>
        <taxon>Actinomycetes</taxon>
        <taxon>Kitasatosporales</taxon>
        <taxon>Streptomycetaceae</taxon>
        <taxon>Streptomyces</taxon>
    </lineage>
</organism>
<feature type="chain" id="PRO_5031205677" evidence="1">
    <location>
        <begin position="29"/>
        <end position="56"/>
    </location>
</feature>
<gene>
    <name evidence="2" type="ORF">HDA42_003962</name>
</gene>
<protein>
    <submittedName>
        <fullName evidence="2">Uncharacterized protein</fullName>
    </submittedName>
</protein>
<keyword evidence="1" id="KW-0732">Signal</keyword>
<sequence>MSLVGRIAATTVLTAALSALALPATGWAAPQPAATVSHTVTPAGMCDLGHCMPEEK</sequence>